<keyword evidence="7" id="KW-1185">Reference proteome</keyword>
<dbReference type="PANTHER" id="PTHR10283:SF82">
    <property type="entry name" value="SOLUTE CARRIER FAMILY 13 MEMBER 2"/>
    <property type="match status" value="1"/>
</dbReference>
<evidence type="ECO:0000256" key="4">
    <source>
        <dbReference type="ARBA" id="ARBA00022989"/>
    </source>
</evidence>
<proteinExistence type="inferred from homology"/>
<dbReference type="RefSeq" id="XP_013792319.2">
    <property type="nucleotide sequence ID" value="XM_013936865.2"/>
</dbReference>
<evidence type="ECO:0000313" key="7">
    <source>
        <dbReference type="Proteomes" id="UP000694941"/>
    </source>
</evidence>
<evidence type="ECO:0000256" key="5">
    <source>
        <dbReference type="ARBA" id="ARBA00023136"/>
    </source>
</evidence>
<evidence type="ECO:0000256" key="3">
    <source>
        <dbReference type="ARBA" id="ARBA00022692"/>
    </source>
</evidence>
<evidence type="ECO:0000313" key="8">
    <source>
        <dbReference type="RefSeq" id="XP_013792319.2"/>
    </source>
</evidence>
<feature type="transmembrane region" description="Helical" evidence="6">
    <location>
        <begin position="46"/>
        <end position="72"/>
    </location>
</feature>
<comment type="similarity">
    <text evidence="2">Belongs to the SLC13A/DASS transporter (TC 2.A.47) family. NADC subfamily.</text>
</comment>
<comment type="subcellular location">
    <subcellularLocation>
        <location evidence="1">Membrane</location>
        <topology evidence="1">Multi-pass membrane protein</topology>
    </subcellularLocation>
</comment>
<protein>
    <submittedName>
        <fullName evidence="8">Solute carrier family 13 member 2-like</fullName>
    </submittedName>
</protein>
<dbReference type="Pfam" id="PF00939">
    <property type="entry name" value="Na_sulph_symp"/>
    <property type="match status" value="1"/>
</dbReference>
<keyword evidence="5 6" id="KW-0472">Membrane</keyword>
<dbReference type="PANTHER" id="PTHR10283">
    <property type="entry name" value="SOLUTE CARRIER FAMILY 13 MEMBER"/>
    <property type="match status" value="1"/>
</dbReference>
<reference evidence="8" key="1">
    <citation type="submission" date="2025-08" db="UniProtKB">
        <authorList>
            <consortium name="RefSeq"/>
        </authorList>
    </citation>
    <scope>IDENTIFICATION</scope>
    <source>
        <tissue evidence="8">Muscle</tissue>
    </source>
</reference>
<feature type="transmembrane region" description="Helical" evidence="6">
    <location>
        <begin position="92"/>
        <end position="109"/>
    </location>
</feature>
<dbReference type="InterPro" id="IPR001898">
    <property type="entry name" value="SLC13A/DASS"/>
</dbReference>
<organism evidence="7 8">
    <name type="scientific">Limulus polyphemus</name>
    <name type="common">Atlantic horseshoe crab</name>
    <dbReference type="NCBI Taxonomy" id="6850"/>
    <lineage>
        <taxon>Eukaryota</taxon>
        <taxon>Metazoa</taxon>
        <taxon>Ecdysozoa</taxon>
        <taxon>Arthropoda</taxon>
        <taxon>Chelicerata</taxon>
        <taxon>Merostomata</taxon>
        <taxon>Xiphosura</taxon>
        <taxon>Limulidae</taxon>
        <taxon>Limulus</taxon>
    </lineage>
</organism>
<accession>A0ABM1C0Y3</accession>
<sequence length="178" mass="19535">MTSSKVRQRIIEVLIDWNKIIITVGAPLILLPLPVAAGTQESKCGFLVLLMAVYWMTEAIPLPVTGLLPIVFLPLMGIMDTAATCYPYMRDAIMIGLGGILVAIAVEHCNLHQRIALRVLLSVGTTPRWLMLGFMLTSTILSMWIGPTPTVAMMIPIVDSVLKELDNSIELPSMTLNY</sequence>
<feature type="transmembrane region" description="Helical" evidence="6">
    <location>
        <begin position="129"/>
        <end position="146"/>
    </location>
</feature>
<gene>
    <name evidence="8" type="primary">LOC106476198</name>
</gene>
<evidence type="ECO:0000256" key="1">
    <source>
        <dbReference type="ARBA" id="ARBA00004141"/>
    </source>
</evidence>
<name>A0ABM1C0Y3_LIMPO</name>
<keyword evidence="3 6" id="KW-0812">Transmembrane</keyword>
<evidence type="ECO:0000256" key="6">
    <source>
        <dbReference type="SAM" id="Phobius"/>
    </source>
</evidence>
<evidence type="ECO:0000256" key="2">
    <source>
        <dbReference type="ARBA" id="ARBA00006772"/>
    </source>
</evidence>
<feature type="transmembrane region" description="Helical" evidence="6">
    <location>
        <begin position="20"/>
        <end position="39"/>
    </location>
</feature>
<dbReference type="Proteomes" id="UP000694941">
    <property type="component" value="Unplaced"/>
</dbReference>
<dbReference type="GeneID" id="106476198"/>
<keyword evidence="4 6" id="KW-1133">Transmembrane helix</keyword>